<evidence type="ECO:0000313" key="3">
    <source>
        <dbReference type="Proteomes" id="UP001079657"/>
    </source>
</evidence>
<dbReference type="EMBL" id="JAPQES010000005">
    <property type="protein sequence ID" value="MCY6371866.1"/>
    <property type="molecule type" value="Genomic_DNA"/>
</dbReference>
<dbReference type="Proteomes" id="UP001079657">
    <property type="component" value="Unassembled WGS sequence"/>
</dbReference>
<organism evidence="2 3">
    <name type="scientific">Clostridium ganghwense</name>
    <dbReference type="NCBI Taxonomy" id="312089"/>
    <lineage>
        <taxon>Bacteria</taxon>
        <taxon>Bacillati</taxon>
        <taxon>Bacillota</taxon>
        <taxon>Clostridia</taxon>
        <taxon>Eubacteriales</taxon>
        <taxon>Clostridiaceae</taxon>
        <taxon>Clostridium</taxon>
    </lineage>
</organism>
<reference evidence="2" key="1">
    <citation type="submission" date="2022-12" db="EMBL/GenBank/DDBJ databases">
        <authorList>
            <person name="Wang J."/>
        </authorList>
    </citation>
    <scope>NUCLEOTIDE SEQUENCE</scope>
    <source>
        <strain evidence="2">HY-42-06</strain>
    </source>
</reference>
<dbReference type="Pfam" id="PF10105">
    <property type="entry name" value="DUF2344"/>
    <property type="match status" value="1"/>
</dbReference>
<evidence type="ECO:0000313" key="2">
    <source>
        <dbReference type="EMBL" id="MCY6371866.1"/>
    </source>
</evidence>
<dbReference type="RefSeq" id="WP_268050766.1">
    <property type="nucleotide sequence ID" value="NZ_JAPQES010000005.1"/>
</dbReference>
<keyword evidence="3" id="KW-1185">Reference proteome</keyword>
<proteinExistence type="predicted"/>
<feature type="domain" description="DUF2344" evidence="1">
    <location>
        <begin position="4"/>
        <end position="192"/>
    </location>
</feature>
<dbReference type="NCBIfam" id="TIGR03936">
    <property type="entry name" value="sam_1_link_chp"/>
    <property type="match status" value="1"/>
</dbReference>
<gene>
    <name evidence="2" type="ORF">OXH55_14565</name>
</gene>
<dbReference type="InterPro" id="IPR018768">
    <property type="entry name" value="DUF2344"/>
</dbReference>
<accession>A0ABT4CUY5</accession>
<sequence>MKMRYLIKYTKEDNIKYVSHLELMRTIQRMIRRSELPVEYSKGFNPHIILSIAQPLSVGVYSKGEYMDLIFSKESDPNYIKEQLNMNSPMGIKIVDVIKVREKIGDKKAPQAMAAIEAAEYNMKLKCIYPQNIEKELKELMTHEEWNTIKRSKKGSKEVNIKPLIKKFNYKVNESILEINTLVTCGSKGNLSAQLLGEYIKEKIQGIDKEAFIHIERQDMFAYMEKKLLPLNQYLK</sequence>
<comment type="caution">
    <text evidence="2">The sequence shown here is derived from an EMBL/GenBank/DDBJ whole genome shotgun (WGS) entry which is preliminary data.</text>
</comment>
<name>A0ABT4CUY5_9CLOT</name>
<evidence type="ECO:0000259" key="1">
    <source>
        <dbReference type="Pfam" id="PF10105"/>
    </source>
</evidence>
<protein>
    <submittedName>
        <fullName evidence="2">TIGR03936 family radical SAM-associated protein</fullName>
    </submittedName>
</protein>